<dbReference type="Gene3D" id="2.60.40.1850">
    <property type="match status" value="2"/>
</dbReference>
<evidence type="ECO:0000256" key="5">
    <source>
        <dbReference type="ARBA" id="ARBA00023088"/>
    </source>
</evidence>
<evidence type="ECO:0000313" key="8">
    <source>
        <dbReference type="EMBL" id="MFD1123755.1"/>
    </source>
</evidence>
<dbReference type="SUPFAM" id="SSF158911">
    <property type="entry name" value="NEAT domain-like"/>
    <property type="match status" value="2"/>
</dbReference>
<evidence type="ECO:0000313" key="9">
    <source>
        <dbReference type="Proteomes" id="UP001597156"/>
    </source>
</evidence>
<evidence type="ECO:0000256" key="3">
    <source>
        <dbReference type="ARBA" id="ARBA00022525"/>
    </source>
</evidence>
<dbReference type="Pfam" id="PF05031">
    <property type="entry name" value="NEAT"/>
    <property type="match status" value="1"/>
</dbReference>
<dbReference type="CDD" id="cd06920">
    <property type="entry name" value="NEAT"/>
    <property type="match status" value="2"/>
</dbReference>
<accession>A0ABW3PHC0</accession>
<evidence type="ECO:0000256" key="2">
    <source>
        <dbReference type="ARBA" id="ARBA00022512"/>
    </source>
</evidence>
<reference evidence="9" key="1">
    <citation type="journal article" date="2019" name="Int. J. Syst. Evol. Microbiol.">
        <title>The Global Catalogue of Microorganisms (GCM) 10K type strain sequencing project: providing services to taxonomists for standard genome sequencing and annotation.</title>
        <authorList>
            <consortium name="The Broad Institute Genomics Platform"/>
            <consortium name="The Broad Institute Genome Sequencing Center for Infectious Disease"/>
            <person name="Wu L."/>
            <person name="Ma J."/>
        </authorList>
    </citation>
    <scope>NUCLEOTIDE SEQUENCE [LARGE SCALE GENOMIC DNA]</scope>
    <source>
        <strain evidence="9">CCUG 71848</strain>
    </source>
</reference>
<dbReference type="InterPro" id="IPR006635">
    <property type="entry name" value="NEAT_dom"/>
</dbReference>
<dbReference type="InterPro" id="IPR019931">
    <property type="entry name" value="LPXTG_anchor"/>
</dbReference>
<organism evidence="8 9">
    <name type="scientific">Lentilactobacillus raoultii</name>
    <dbReference type="NCBI Taxonomy" id="1987503"/>
    <lineage>
        <taxon>Bacteria</taxon>
        <taxon>Bacillati</taxon>
        <taxon>Bacillota</taxon>
        <taxon>Bacilli</taxon>
        <taxon>Lactobacillales</taxon>
        <taxon>Lactobacillaceae</taxon>
        <taxon>Lentilactobacillus</taxon>
    </lineage>
</organism>
<dbReference type="PROSITE" id="PS50978">
    <property type="entry name" value="NEAT"/>
    <property type="match status" value="1"/>
</dbReference>
<evidence type="ECO:0000256" key="6">
    <source>
        <dbReference type="SAM" id="MobiDB-lite"/>
    </source>
</evidence>
<keyword evidence="3" id="KW-0964">Secreted</keyword>
<keyword evidence="9" id="KW-1185">Reference proteome</keyword>
<gene>
    <name evidence="8" type="ORF">ACFQ22_00050</name>
</gene>
<keyword evidence="2" id="KW-0134">Cell wall</keyword>
<feature type="region of interest" description="Disordered" evidence="6">
    <location>
        <begin position="366"/>
        <end position="386"/>
    </location>
</feature>
<dbReference type="SMART" id="SM00725">
    <property type="entry name" value="NEAT"/>
    <property type="match status" value="1"/>
</dbReference>
<evidence type="ECO:0000256" key="4">
    <source>
        <dbReference type="ARBA" id="ARBA00022729"/>
    </source>
</evidence>
<dbReference type="Proteomes" id="UP001597156">
    <property type="component" value="Unassembled WGS sequence"/>
</dbReference>
<name>A0ABW3PHC0_9LACO</name>
<comment type="caution">
    <text evidence="8">The sequence shown here is derived from an EMBL/GenBank/DDBJ whole genome shotgun (WGS) entry which is preliminary data.</text>
</comment>
<feature type="compositionally biased region" description="Low complexity" evidence="6">
    <location>
        <begin position="159"/>
        <end position="204"/>
    </location>
</feature>
<comment type="subcellular location">
    <subcellularLocation>
        <location evidence="1">Cell envelope</location>
    </subcellularLocation>
</comment>
<feature type="domain" description="NEAT" evidence="7">
    <location>
        <begin position="36"/>
        <end position="159"/>
    </location>
</feature>
<dbReference type="EMBL" id="JBHTLH010000001">
    <property type="protein sequence ID" value="MFD1123755.1"/>
    <property type="molecule type" value="Genomic_DNA"/>
</dbReference>
<evidence type="ECO:0000259" key="7">
    <source>
        <dbReference type="PROSITE" id="PS50978"/>
    </source>
</evidence>
<dbReference type="InterPro" id="IPR037250">
    <property type="entry name" value="NEAT_dom_sf"/>
</dbReference>
<sequence>MNKKNHHVGQWILAVIAILFIALISMRPVKADQASLGDGSYSVPVTLLKSGSSATSMANVFFKNTANVKVTGSQYQIQLNTTGANYIKSMTMGGQAVNEEDRSGSNATLTVTLTSPSDLIPVTFDLQMIPILGAMKQSAQFQFDWSNATRTEGASTNESSAGNSGAATPAATSSSTSSTPVVSSSSSSVVTREPNMVAPSTATKKATKSKKVSNKANAATWKYVVLKADSNAKSMANKYYTHVAQVKKIKHHYQVLLKVSYKKSLKLGSKAVRPILINGRKPANIKYGSTTKTYTMTYSFNVSSTKTLKKVIAGKIHVKVPYLNISQTFGIRFKFSHAATTSKTATKVTKSSSHQLKAKTATALPIARSQSKSKSEQLPQTGNDRNTSASVIGAVLGSGLLFSWGLSHEIK</sequence>
<dbReference type="Pfam" id="PF00746">
    <property type="entry name" value="Gram_pos_anchor"/>
    <property type="match status" value="1"/>
</dbReference>
<feature type="region of interest" description="Disordered" evidence="6">
    <location>
        <begin position="150"/>
        <end position="211"/>
    </location>
</feature>
<feature type="compositionally biased region" description="Polar residues" evidence="6">
    <location>
        <begin position="368"/>
        <end position="386"/>
    </location>
</feature>
<keyword evidence="4" id="KW-0732">Signal</keyword>
<protein>
    <submittedName>
        <fullName evidence="8">NEAT domain-containing protein</fullName>
    </submittedName>
</protein>
<keyword evidence="5" id="KW-0572">Peptidoglycan-anchor</keyword>
<dbReference type="NCBIfam" id="TIGR01167">
    <property type="entry name" value="LPXTG_anchor"/>
    <property type="match status" value="1"/>
</dbReference>
<dbReference type="RefSeq" id="WP_121979412.1">
    <property type="nucleotide sequence ID" value="NZ_JBHTLH010000001.1"/>
</dbReference>
<evidence type="ECO:0000256" key="1">
    <source>
        <dbReference type="ARBA" id="ARBA00004196"/>
    </source>
</evidence>
<proteinExistence type="predicted"/>